<dbReference type="OrthoDB" id="197007at2"/>
<evidence type="ECO:0000256" key="1">
    <source>
        <dbReference type="ARBA" id="ARBA00022729"/>
    </source>
</evidence>
<dbReference type="Gene3D" id="3.10.560.10">
    <property type="entry name" value="Outer membrane lipoprotein wza domain like"/>
    <property type="match status" value="1"/>
</dbReference>
<dbReference type="GO" id="GO:0015159">
    <property type="term" value="F:polysaccharide transmembrane transporter activity"/>
    <property type="evidence" value="ECO:0007669"/>
    <property type="project" value="InterPro"/>
</dbReference>
<dbReference type="EMBL" id="QGLE01000001">
    <property type="protein sequence ID" value="PWR26013.1"/>
    <property type="molecule type" value="Genomic_DNA"/>
</dbReference>
<evidence type="ECO:0000313" key="5">
    <source>
        <dbReference type="Proteomes" id="UP000245461"/>
    </source>
</evidence>
<dbReference type="Pfam" id="PF02563">
    <property type="entry name" value="Poly_export"/>
    <property type="match status" value="1"/>
</dbReference>
<protein>
    <submittedName>
        <fullName evidence="4">Sugar ABC transporter substrate-binding protein</fullName>
    </submittedName>
</protein>
<dbReference type="PANTHER" id="PTHR33619:SF3">
    <property type="entry name" value="POLYSACCHARIDE EXPORT PROTEIN GFCE-RELATED"/>
    <property type="match status" value="1"/>
</dbReference>
<dbReference type="InterPro" id="IPR003715">
    <property type="entry name" value="Poly_export_N"/>
</dbReference>
<dbReference type="Pfam" id="PF10531">
    <property type="entry name" value="SLBB"/>
    <property type="match status" value="1"/>
</dbReference>
<sequence length="244" mass="26595">MAAILLAGGLLSACTGQEVYIQEDVVKPDFFSSWVDSKPQYRIGPGDTLQVKFLLTPEMDDEVTVSPDGQVGLRTTGQIVAAGLTPGEFESKIKVAARRFLAADAVVAVQVKTYASSRIYVGGSIAAPGAYLVTGPVSPLQVIINAGGFRDDARPDEVVLIRRAPDGKPMMRTIDIQNFIQRMDPADDVMLVSGDLLFVPRSLVGEVGHWVEQYLDNTLPWDPQFNYSINRTWQTETGRTVPPL</sequence>
<accession>A0A317EKN8</accession>
<gene>
    <name evidence="4" type="ORF">DKG74_00435</name>
</gene>
<dbReference type="InterPro" id="IPR019554">
    <property type="entry name" value="Soluble_ligand-bd"/>
</dbReference>
<dbReference type="Proteomes" id="UP000245461">
    <property type="component" value="Unassembled WGS sequence"/>
</dbReference>
<keyword evidence="5" id="KW-1185">Reference proteome</keyword>
<proteinExistence type="predicted"/>
<reference evidence="4 5" key="1">
    <citation type="submission" date="2018-05" db="EMBL/GenBank/DDBJ databases">
        <title>Zavarzinia sp. HR-AS.</title>
        <authorList>
            <person name="Lee Y."/>
            <person name="Jeon C.O."/>
        </authorList>
    </citation>
    <scope>NUCLEOTIDE SEQUENCE [LARGE SCALE GENOMIC DNA]</scope>
    <source>
        <strain evidence="4 5">HR-AS</strain>
    </source>
</reference>
<dbReference type="AlphaFoldDB" id="A0A317EKN8"/>
<dbReference type="InterPro" id="IPR049712">
    <property type="entry name" value="Poly_export"/>
</dbReference>
<feature type="domain" description="Soluble ligand binding" evidence="3">
    <location>
        <begin position="119"/>
        <end position="171"/>
    </location>
</feature>
<evidence type="ECO:0000313" key="4">
    <source>
        <dbReference type="EMBL" id="PWR26013.1"/>
    </source>
</evidence>
<dbReference type="PANTHER" id="PTHR33619">
    <property type="entry name" value="POLYSACCHARIDE EXPORT PROTEIN GFCE-RELATED"/>
    <property type="match status" value="1"/>
</dbReference>
<evidence type="ECO:0000259" key="2">
    <source>
        <dbReference type="Pfam" id="PF02563"/>
    </source>
</evidence>
<evidence type="ECO:0000259" key="3">
    <source>
        <dbReference type="Pfam" id="PF10531"/>
    </source>
</evidence>
<feature type="domain" description="Polysaccharide export protein N-terminal" evidence="2">
    <location>
        <begin position="37"/>
        <end position="112"/>
    </location>
</feature>
<keyword evidence="1" id="KW-0732">Signal</keyword>
<comment type="caution">
    <text evidence="4">The sequence shown here is derived from an EMBL/GenBank/DDBJ whole genome shotgun (WGS) entry which is preliminary data.</text>
</comment>
<name>A0A317EKN8_9PROT</name>
<organism evidence="4 5">
    <name type="scientific">Zavarzinia aquatilis</name>
    <dbReference type="NCBI Taxonomy" id="2211142"/>
    <lineage>
        <taxon>Bacteria</taxon>
        <taxon>Pseudomonadati</taxon>
        <taxon>Pseudomonadota</taxon>
        <taxon>Alphaproteobacteria</taxon>
        <taxon>Rhodospirillales</taxon>
        <taxon>Zavarziniaceae</taxon>
        <taxon>Zavarzinia</taxon>
    </lineage>
</organism>